<dbReference type="PROSITE" id="PS00933">
    <property type="entry name" value="FGGY_KINASES_1"/>
    <property type="match status" value="1"/>
</dbReference>
<evidence type="ECO:0000256" key="10">
    <source>
        <dbReference type="RuleBase" id="RU364073"/>
    </source>
</evidence>
<dbReference type="OrthoDB" id="9805576at2"/>
<evidence type="ECO:0000259" key="11">
    <source>
        <dbReference type="Pfam" id="PF00370"/>
    </source>
</evidence>
<dbReference type="RefSeq" id="WP_091565165.1">
    <property type="nucleotide sequence ID" value="NZ_FMZA01000001.1"/>
</dbReference>
<dbReference type="Gene3D" id="3.30.420.40">
    <property type="match status" value="2"/>
</dbReference>
<dbReference type="NCBIfam" id="TIGR01312">
    <property type="entry name" value="XylB"/>
    <property type="match status" value="1"/>
</dbReference>
<dbReference type="STRING" id="1236220.SAMN04488112_10110"/>
<dbReference type="EC" id="2.7.1.17" evidence="8 10"/>
<feature type="active site" description="Proton acceptor" evidence="8">
    <location>
        <position position="239"/>
    </location>
</feature>
<keyword evidence="2 8" id="KW-0859">Xylose metabolism</keyword>
<evidence type="ECO:0000256" key="3">
    <source>
        <dbReference type="ARBA" id="ARBA00022679"/>
    </source>
</evidence>
<dbReference type="Pfam" id="PF00370">
    <property type="entry name" value="FGGY_N"/>
    <property type="match status" value="1"/>
</dbReference>
<keyword evidence="7 8" id="KW-0119">Carbohydrate metabolism</keyword>
<keyword evidence="5 8" id="KW-0418">Kinase</keyword>
<evidence type="ECO:0000256" key="6">
    <source>
        <dbReference type="ARBA" id="ARBA00022840"/>
    </source>
</evidence>
<dbReference type="Proteomes" id="UP000199387">
    <property type="component" value="Unassembled WGS sequence"/>
</dbReference>
<protein>
    <recommendedName>
        <fullName evidence="8 10">Xylulose kinase</fullName>
        <shortName evidence="8 10">Xylulokinase</shortName>
        <ecNumber evidence="8 10">2.7.1.17</ecNumber>
    </recommendedName>
</protein>
<dbReference type="SUPFAM" id="SSF53067">
    <property type="entry name" value="Actin-like ATPase domain"/>
    <property type="match status" value="2"/>
</dbReference>
<dbReference type="HAMAP" id="MF_02220">
    <property type="entry name" value="XylB"/>
    <property type="match status" value="1"/>
</dbReference>
<evidence type="ECO:0000256" key="8">
    <source>
        <dbReference type="HAMAP-Rule" id="MF_02220"/>
    </source>
</evidence>
<dbReference type="CDD" id="cd07808">
    <property type="entry name" value="ASKHA_NBD_FGGY_EcXK-like"/>
    <property type="match status" value="1"/>
</dbReference>
<dbReference type="GO" id="GO:0005998">
    <property type="term" value="P:xylulose catabolic process"/>
    <property type="evidence" value="ECO:0007669"/>
    <property type="project" value="UniProtKB-UniRule"/>
</dbReference>
<keyword evidence="14" id="KW-1185">Reference proteome</keyword>
<dbReference type="InterPro" id="IPR018484">
    <property type="entry name" value="FGGY_N"/>
</dbReference>
<feature type="domain" description="Carbohydrate kinase FGGY N-terminal" evidence="11">
    <location>
        <begin position="3"/>
        <end position="246"/>
    </location>
</feature>
<gene>
    <name evidence="8 10" type="primary">xylB</name>
    <name evidence="13" type="ORF">SAMN04488112_10110</name>
</gene>
<comment type="similarity">
    <text evidence="1 8 9">Belongs to the FGGY kinase family.</text>
</comment>
<dbReference type="Pfam" id="PF02782">
    <property type="entry name" value="FGGY_C"/>
    <property type="match status" value="1"/>
</dbReference>
<sequence>MKYVIGIDLGTSAVKGLLVNQNGKVIQEVSKSYPLIQNAFGYSEQDPEIWVEQTIRMLAELIDVSEVDPEEIEGLSFSGQMHGLVLVDKQGRLLRNAILWNDTRTTEQCRSIDDRLGNRLVDWTKNIALEGFTLPKLLWVKENEPAVFERTAQFLLPKDYLRFRMTGVCNSEYSDAAGTLMLNVTEKRWSEEICDCFDIPVDICPPLVESDQWVGTLLPEIASRTGLQPSTKVFAGGADNACGAIGAGILSEGKALCSIGTSGIILSYEEKRNRDFRGKLHFFNHGQANAYYAMGVTLSAGYSLRWFKDTFAGEESFDELLKEADRVPIGANGLLFTPYLAGERTPHADATIRGSFIGIDTSHTRADFVRAVIEGITFSLNETIEILRKEGKSIPTIVSIGGGAKNSSWLQMQADIFDVTIVGLQNEQGPGMGAAMLAAVGCGWFGSLETCAERFVQPSVEFKPNPKNVDKYRELFAVYQRVYEQTKDLNQQLKAFRN</sequence>
<comment type="function">
    <text evidence="8">Catalyzes the phosphorylation of D-xylulose to D-xylulose 5-phosphate.</text>
</comment>
<feature type="site" description="Important for activity" evidence="8">
    <location>
        <position position="8"/>
    </location>
</feature>
<dbReference type="InterPro" id="IPR018485">
    <property type="entry name" value="FGGY_C"/>
</dbReference>
<dbReference type="InterPro" id="IPR018483">
    <property type="entry name" value="Carb_kinase_FGGY_CS"/>
</dbReference>
<name>A0A1G6HM57_9BACL</name>
<keyword evidence="6 8" id="KW-0067">ATP-binding</keyword>
<dbReference type="InterPro" id="IPR006000">
    <property type="entry name" value="Xylulokinase"/>
</dbReference>
<evidence type="ECO:0000256" key="7">
    <source>
        <dbReference type="ARBA" id="ARBA00023277"/>
    </source>
</evidence>
<dbReference type="GO" id="GO:0042732">
    <property type="term" value="P:D-xylose metabolic process"/>
    <property type="evidence" value="ECO:0007669"/>
    <property type="project" value="UniProtKB-KW"/>
</dbReference>
<proteinExistence type="inferred from homology"/>
<evidence type="ECO:0000256" key="1">
    <source>
        <dbReference type="ARBA" id="ARBA00009156"/>
    </source>
</evidence>
<dbReference type="PROSITE" id="PS00445">
    <property type="entry name" value="FGGY_KINASES_2"/>
    <property type="match status" value="1"/>
</dbReference>
<evidence type="ECO:0000256" key="9">
    <source>
        <dbReference type="RuleBase" id="RU003733"/>
    </source>
</evidence>
<evidence type="ECO:0000256" key="5">
    <source>
        <dbReference type="ARBA" id="ARBA00022777"/>
    </source>
</evidence>
<dbReference type="GO" id="GO:0005524">
    <property type="term" value="F:ATP binding"/>
    <property type="evidence" value="ECO:0007669"/>
    <property type="project" value="UniProtKB-UniRule"/>
</dbReference>
<dbReference type="AlphaFoldDB" id="A0A1G6HM57"/>
<evidence type="ECO:0000313" key="14">
    <source>
        <dbReference type="Proteomes" id="UP000199387"/>
    </source>
</evidence>
<dbReference type="PANTHER" id="PTHR43095:SF5">
    <property type="entry name" value="XYLULOSE KINASE"/>
    <property type="match status" value="1"/>
</dbReference>
<dbReference type="InterPro" id="IPR000577">
    <property type="entry name" value="Carb_kinase_FGGY"/>
</dbReference>
<keyword evidence="4 8" id="KW-0547">Nucleotide-binding</keyword>
<comment type="catalytic activity">
    <reaction evidence="8 10">
        <text>D-xylulose + ATP = D-xylulose 5-phosphate + ADP + H(+)</text>
        <dbReference type="Rhea" id="RHEA:10964"/>
        <dbReference type="ChEBI" id="CHEBI:15378"/>
        <dbReference type="ChEBI" id="CHEBI:17140"/>
        <dbReference type="ChEBI" id="CHEBI:30616"/>
        <dbReference type="ChEBI" id="CHEBI:57737"/>
        <dbReference type="ChEBI" id="CHEBI:456216"/>
        <dbReference type="EC" id="2.7.1.17"/>
    </reaction>
</comment>
<evidence type="ECO:0000256" key="2">
    <source>
        <dbReference type="ARBA" id="ARBA00022629"/>
    </source>
</evidence>
<evidence type="ECO:0000256" key="4">
    <source>
        <dbReference type="ARBA" id="ARBA00022741"/>
    </source>
</evidence>
<evidence type="ECO:0000313" key="13">
    <source>
        <dbReference type="EMBL" id="SDB94536.1"/>
    </source>
</evidence>
<feature type="domain" description="Carbohydrate kinase FGGY C-terminal" evidence="12">
    <location>
        <begin position="256"/>
        <end position="441"/>
    </location>
</feature>
<reference evidence="13 14" key="1">
    <citation type="submission" date="2016-10" db="EMBL/GenBank/DDBJ databases">
        <authorList>
            <person name="de Groot N.N."/>
        </authorList>
    </citation>
    <scope>NUCLEOTIDE SEQUENCE [LARGE SCALE GENOMIC DNA]</scope>
    <source>
        <strain evidence="13 14">DSM 45514</strain>
    </source>
</reference>
<keyword evidence="3 8" id="KW-0808">Transferase</keyword>
<feature type="binding site" evidence="8">
    <location>
        <begin position="81"/>
        <end position="82"/>
    </location>
    <ligand>
        <name>substrate</name>
    </ligand>
</feature>
<organism evidence="13 14">
    <name type="scientific">Melghirimyces thermohalophilus</name>
    <dbReference type="NCBI Taxonomy" id="1236220"/>
    <lineage>
        <taxon>Bacteria</taxon>
        <taxon>Bacillati</taxon>
        <taxon>Bacillota</taxon>
        <taxon>Bacilli</taxon>
        <taxon>Bacillales</taxon>
        <taxon>Thermoactinomycetaceae</taxon>
        <taxon>Melghirimyces</taxon>
    </lineage>
</organism>
<accession>A0A1G6HM57</accession>
<dbReference type="PANTHER" id="PTHR43095">
    <property type="entry name" value="SUGAR KINASE"/>
    <property type="match status" value="1"/>
</dbReference>
<dbReference type="InterPro" id="IPR050406">
    <property type="entry name" value="FGGY_Carb_Kinase"/>
</dbReference>
<dbReference type="InterPro" id="IPR043129">
    <property type="entry name" value="ATPase_NBD"/>
</dbReference>
<dbReference type="GO" id="GO:0004856">
    <property type="term" value="F:D-xylulokinase activity"/>
    <property type="evidence" value="ECO:0007669"/>
    <property type="project" value="UniProtKB-UniRule"/>
</dbReference>
<evidence type="ECO:0000259" key="12">
    <source>
        <dbReference type="Pfam" id="PF02782"/>
    </source>
</evidence>
<dbReference type="EMBL" id="FMZA01000001">
    <property type="protein sequence ID" value="SDB94536.1"/>
    <property type="molecule type" value="Genomic_DNA"/>
</dbReference>
<dbReference type="PIRSF" id="PIRSF000538">
    <property type="entry name" value="GlpK"/>
    <property type="match status" value="1"/>
</dbReference>